<dbReference type="AlphaFoldDB" id="R7QPX0"/>
<evidence type="ECO:0000256" key="1">
    <source>
        <dbReference type="SAM" id="MobiDB-lite"/>
    </source>
</evidence>
<dbReference type="GeneID" id="17318545"/>
<gene>
    <name evidence="2" type="ORF">CHC_T00007241001</name>
</gene>
<evidence type="ECO:0000313" key="3">
    <source>
        <dbReference type="Proteomes" id="UP000012073"/>
    </source>
</evidence>
<dbReference type="KEGG" id="ccp:CHC_T00007241001"/>
<keyword evidence="3" id="KW-1185">Reference proteome</keyword>
<feature type="compositionally biased region" description="Polar residues" evidence="1">
    <location>
        <begin position="184"/>
        <end position="194"/>
    </location>
</feature>
<dbReference type="Gramene" id="CDF40527">
    <property type="protein sequence ID" value="CDF40527"/>
    <property type="gene ID" value="CHC_T00007241001"/>
</dbReference>
<organism evidence="2 3">
    <name type="scientific">Chondrus crispus</name>
    <name type="common">Carrageen Irish moss</name>
    <name type="synonym">Polymorpha crispa</name>
    <dbReference type="NCBI Taxonomy" id="2769"/>
    <lineage>
        <taxon>Eukaryota</taxon>
        <taxon>Rhodophyta</taxon>
        <taxon>Florideophyceae</taxon>
        <taxon>Rhodymeniophycidae</taxon>
        <taxon>Gigartinales</taxon>
        <taxon>Gigartinaceae</taxon>
        <taxon>Chondrus</taxon>
    </lineage>
</organism>
<dbReference type="RefSeq" id="XP_005710821.1">
    <property type="nucleotide sequence ID" value="XM_005710764.1"/>
</dbReference>
<accession>R7QPX0</accession>
<proteinExistence type="predicted"/>
<feature type="region of interest" description="Disordered" evidence="1">
    <location>
        <begin position="164"/>
        <end position="195"/>
    </location>
</feature>
<protein>
    <submittedName>
        <fullName evidence="2">Uncharacterized protein</fullName>
    </submittedName>
</protein>
<sequence length="227" mass="25253">MLLRVPGLPLVLFVSPRFVSHSLFLFASPFLTLPFLTSTPAPLSPPFFHPLPRLFYFPPPSTQPTTPPPPPPYLLLPEIITSVSWFRRYIPPDLPTYPPTLNNARDNSSPPSPTTLPLPHFAFTKPAIFLLPLLTPSYLYFSKIFYLTPALSLPFLYKPPSPPSVPTSSVEHPSSRSPLPRTFAGQSGTSTPRSHISAHPLLLHTVIFSGWQPSPRPPLPQRRLPSM</sequence>
<name>R7QPX0_CHOCR</name>
<dbReference type="Proteomes" id="UP000012073">
    <property type="component" value="Unassembled WGS sequence"/>
</dbReference>
<evidence type="ECO:0000313" key="2">
    <source>
        <dbReference type="EMBL" id="CDF40527.1"/>
    </source>
</evidence>
<dbReference type="EMBL" id="HG002195">
    <property type="protein sequence ID" value="CDF40527.1"/>
    <property type="molecule type" value="Genomic_DNA"/>
</dbReference>
<reference evidence="3" key="1">
    <citation type="journal article" date="2013" name="Proc. Natl. Acad. Sci. U.S.A.">
        <title>Genome structure and metabolic features in the red seaweed Chondrus crispus shed light on evolution of the Archaeplastida.</title>
        <authorList>
            <person name="Collen J."/>
            <person name="Porcel B."/>
            <person name="Carre W."/>
            <person name="Ball S.G."/>
            <person name="Chaparro C."/>
            <person name="Tonon T."/>
            <person name="Barbeyron T."/>
            <person name="Michel G."/>
            <person name="Noel B."/>
            <person name="Valentin K."/>
            <person name="Elias M."/>
            <person name="Artiguenave F."/>
            <person name="Arun A."/>
            <person name="Aury J.M."/>
            <person name="Barbosa-Neto J.F."/>
            <person name="Bothwell J.H."/>
            <person name="Bouget F.Y."/>
            <person name="Brillet L."/>
            <person name="Cabello-Hurtado F."/>
            <person name="Capella-Gutierrez S."/>
            <person name="Charrier B."/>
            <person name="Cladiere L."/>
            <person name="Cock J.M."/>
            <person name="Coelho S.M."/>
            <person name="Colleoni C."/>
            <person name="Czjzek M."/>
            <person name="Da Silva C."/>
            <person name="Delage L."/>
            <person name="Denoeud F."/>
            <person name="Deschamps P."/>
            <person name="Dittami S.M."/>
            <person name="Gabaldon T."/>
            <person name="Gachon C.M."/>
            <person name="Groisillier A."/>
            <person name="Herve C."/>
            <person name="Jabbari K."/>
            <person name="Katinka M."/>
            <person name="Kloareg B."/>
            <person name="Kowalczyk N."/>
            <person name="Labadie K."/>
            <person name="Leblanc C."/>
            <person name="Lopez P.J."/>
            <person name="McLachlan D.H."/>
            <person name="Meslet-Cladiere L."/>
            <person name="Moustafa A."/>
            <person name="Nehr Z."/>
            <person name="Nyvall Collen P."/>
            <person name="Panaud O."/>
            <person name="Partensky F."/>
            <person name="Poulain J."/>
            <person name="Rensing S.A."/>
            <person name="Rousvoal S."/>
            <person name="Samson G."/>
            <person name="Symeonidi A."/>
            <person name="Weissenbach J."/>
            <person name="Zambounis A."/>
            <person name="Wincker P."/>
            <person name="Boyen C."/>
        </authorList>
    </citation>
    <scope>NUCLEOTIDE SEQUENCE [LARGE SCALE GENOMIC DNA]</scope>
    <source>
        <strain evidence="3">cv. Stackhouse</strain>
    </source>
</reference>